<dbReference type="InterPro" id="IPR020904">
    <property type="entry name" value="Sc_DH/Rdtase_CS"/>
</dbReference>
<evidence type="ECO:0000313" key="4">
    <source>
        <dbReference type="EMBL" id="TMR10869.1"/>
    </source>
</evidence>
<dbReference type="PANTHER" id="PTHR43975:SF2">
    <property type="entry name" value="EG:BACR7A4.14 PROTEIN-RELATED"/>
    <property type="match status" value="1"/>
</dbReference>
<protein>
    <submittedName>
        <fullName evidence="4">SDR family oxidoreductase</fullName>
    </submittedName>
</protein>
<dbReference type="Gene3D" id="3.40.50.720">
    <property type="entry name" value="NAD(P)-binding Rossmann-like Domain"/>
    <property type="match status" value="1"/>
</dbReference>
<reference evidence="4 5" key="1">
    <citation type="submission" date="2019-05" db="EMBL/GenBank/DDBJ databases">
        <title>Draft genome sequence of Nonomuraea turkmeniaca DSM 43926.</title>
        <authorList>
            <person name="Saricaoglu S."/>
            <person name="Isik K."/>
        </authorList>
    </citation>
    <scope>NUCLEOTIDE SEQUENCE [LARGE SCALE GENOMIC DNA]</scope>
    <source>
        <strain evidence="4 5">DSM 43926</strain>
    </source>
</reference>
<proteinExistence type="inferred from homology"/>
<comment type="similarity">
    <text evidence="1">Belongs to the short-chain dehydrogenases/reductases (SDR) family.</text>
</comment>
<dbReference type="AlphaFoldDB" id="A0A5S4F3Y6"/>
<dbReference type="InterPro" id="IPR002347">
    <property type="entry name" value="SDR_fam"/>
</dbReference>
<dbReference type="PROSITE" id="PS00061">
    <property type="entry name" value="ADH_SHORT"/>
    <property type="match status" value="1"/>
</dbReference>
<comment type="caution">
    <text evidence="4">The sequence shown here is derived from an EMBL/GenBank/DDBJ whole genome shotgun (WGS) entry which is preliminary data.</text>
</comment>
<dbReference type="EMBL" id="VCKY01000174">
    <property type="protein sequence ID" value="TMR10869.1"/>
    <property type="molecule type" value="Genomic_DNA"/>
</dbReference>
<dbReference type="PRINTS" id="PR00080">
    <property type="entry name" value="SDRFAMILY"/>
</dbReference>
<evidence type="ECO:0000259" key="3">
    <source>
        <dbReference type="SMART" id="SM00822"/>
    </source>
</evidence>
<evidence type="ECO:0000256" key="2">
    <source>
        <dbReference type="ARBA" id="ARBA00023002"/>
    </source>
</evidence>
<dbReference type="SUPFAM" id="SSF51735">
    <property type="entry name" value="NAD(P)-binding Rossmann-fold domains"/>
    <property type="match status" value="1"/>
</dbReference>
<organism evidence="4 5">
    <name type="scientific">Nonomuraea turkmeniaca</name>
    <dbReference type="NCBI Taxonomy" id="103838"/>
    <lineage>
        <taxon>Bacteria</taxon>
        <taxon>Bacillati</taxon>
        <taxon>Actinomycetota</taxon>
        <taxon>Actinomycetes</taxon>
        <taxon>Streptosporangiales</taxon>
        <taxon>Streptosporangiaceae</taxon>
        <taxon>Nonomuraea</taxon>
    </lineage>
</organism>
<accession>A0A5S4F3Y6</accession>
<evidence type="ECO:0000256" key="1">
    <source>
        <dbReference type="ARBA" id="ARBA00006484"/>
    </source>
</evidence>
<dbReference type="CDD" id="cd05233">
    <property type="entry name" value="SDR_c"/>
    <property type="match status" value="1"/>
</dbReference>
<dbReference type="SMART" id="SM00822">
    <property type="entry name" value="PKS_KR"/>
    <property type="match status" value="1"/>
</dbReference>
<keyword evidence="5" id="KW-1185">Reference proteome</keyword>
<evidence type="ECO:0000313" key="5">
    <source>
        <dbReference type="Proteomes" id="UP000309128"/>
    </source>
</evidence>
<keyword evidence="2" id="KW-0560">Oxidoreductase</keyword>
<name>A0A5S4F3Y6_9ACTN</name>
<dbReference type="GO" id="GO:0016491">
    <property type="term" value="F:oxidoreductase activity"/>
    <property type="evidence" value="ECO:0007669"/>
    <property type="project" value="UniProtKB-KW"/>
</dbReference>
<dbReference type="InterPro" id="IPR057326">
    <property type="entry name" value="KR_dom"/>
</dbReference>
<dbReference type="InterPro" id="IPR036291">
    <property type="entry name" value="NAD(P)-bd_dom_sf"/>
</dbReference>
<dbReference type="FunFam" id="3.40.50.720:FF:000084">
    <property type="entry name" value="Short-chain dehydrogenase reductase"/>
    <property type="match status" value="1"/>
</dbReference>
<dbReference type="PANTHER" id="PTHR43975">
    <property type="entry name" value="ZGC:101858"/>
    <property type="match status" value="1"/>
</dbReference>
<dbReference type="PRINTS" id="PR00081">
    <property type="entry name" value="GDHRDH"/>
</dbReference>
<dbReference type="Pfam" id="PF13561">
    <property type="entry name" value="adh_short_C2"/>
    <property type="match status" value="1"/>
</dbReference>
<sequence>MFHERRTKRHNVTTQPTRHLQDHVAIVTGAGSGIGRATAIALARAGAHVLGIGRRAEALHQTAVQHPGIVTLPADITADGAPHAVIQAAADRWGRLDILINNAGTTAVMPLADTDAQRITDLMALNVTAPSLLAHAALPHLRTSRGTIINVSSTYGHRPLPGAAHYAASKAALEQLTRSWALELAPDGIRVNALAPGPTESEALAASGLPDVVVEQIKQDEIGRIPLGRRGTPEEVATWIVHLADPTATWITGQVLTIDGGLELS</sequence>
<dbReference type="Proteomes" id="UP000309128">
    <property type="component" value="Unassembled WGS sequence"/>
</dbReference>
<dbReference type="OrthoDB" id="9803333at2"/>
<feature type="domain" description="Ketoreductase" evidence="3">
    <location>
        <begin position="23"/>
        <end position="197"/>
    </location>
</feature>
<gene>
    <name evidence="4" type="ORF">ETD86_37775</name>
</gene>